<name>A0A6I1MNW6_9CLOT</name>
<dbReference type="EMBL" id="WHJC01000300">
    <property type="protein sequence ID" value="MPQ44744.1"/>
    <property type="molecule type" value="Genomic_DNA"/>
</dbReference>
<organism evidence="2 3">
    <name type="scientific">Clostridium tarantellae</name>
    <dbReference type="NCBI Taxonomy" id="39493"/>
    <lineage>
        <taxon>Bacteria</taxon>
        <taxon>Bacillati</taxon>
        <taxon>Bacillota</taxon>
        <taxon>Clostridia</taxon>
        <taxon>Eubacteriales</taxon>
        <taxon>Clostridiaceae</taxon>
        <taxon>Clostridium</taxon>
    </lineage>
</organism>
<comment type="caution">
    <text evidence="2">The sequence shown here is derived from an EMBL/GenBank/DDBJ whole genome shotgun (WGS) entry which is preliminary data.</text>
</comment>
<keyword evidence="1" id="KW-0812">Transmembrane</keyword>
<keyword evidence="3" id="KW-1185">Reference proteome</keyword>
<sequence length="187" mass="21776">MGKKLIHLVIGVLIVCIILLCLNNMLINKFKKENIHNYSFKKNEFKESNKEQICKYIKKVKEDMNIINKNWNIVKEYCNVKTWLTDDNESKIELAFKEIKMKWNEISKLEVPNNDDTKALQEKLMNCKDIQTHAISLAIEAMNTSNFQLIIESIDILIDSNKFITNNICPLITKIENSCKQKTSSGF</sequence>
<feature type="transmembrane region" description="Helical" evidence="1">
    <location>
        <begin position="6"/>
        <end position="27"/>
    </location>
</feature>
<reference evidence="2 3" key="1">
    <citation type="submission" date="2019-10" db="EMBL/GenBank/DDBJ databases">
        <title>The Genome Sequence of Clostridium tarantellae Isolated from Fish Brain.</title>
        <authorList>
            <person name="Bano L."/>
            <person name="Kiel M."/>
            <person name="Sales G."/>
            <person name="Doxey A.C."/>
            <person name="Mansfield M.J."/>
            <person name="Schiavone M."/>
            <person name="Rossetto O."/>
            <person name="Pirazzini M."/>
            <person name="Dobrindt U."/>
            <person name="Montecucco C."/>
        </authorList>
    </citation>
    <scope>NUCLEOTIDE SEQUENCE [LARGE SCALE GENOMIC DNA]</scope>
    <source>
        <strain evidence="2 3">DSM 3997</strain>
    </source>
</reference>
<evidence type="ECO:0000313" key="3">
    <source>
        <dbReference type="Proteomes" id="UP000430345"/>
    </source>
</evidence>
<evidence type="ECO:0000256" key="1">
    <source>
        <dbReference type="SAM" id="Phobius"/>
    </source>
</evidence>
<dbReference type="AlphaFoldDB" id="A0A6I1MNW6"/>
<keyword evidence="1" id="KW-0472">Membrane</keyword>
<dbReference type="Proteomes" id="UP000430345">
    <property type="component" value="Unassembled WGS sequence"/>
</dbReference>
<evidence type="ECO:0000313" key="2">
    <source>
        <dbReference type="EMBL" id="MPQ44744.1"/>
    </source>
</evidence>
<dbReference type="RefSeq" id="WP_152891470.1">
    <property type="nucleotide sequence ID" value="NZ_WHJC01000300.1"/>
</dbReference>
<gene>
    <name evidence="2" type="ORF">GBZ86_13465</name>
</gene>
<proteinExistence type="predicted"/>
<accession>A0A6I1MNW6</accession>
<protein>
    <submittedName>
        <fullName evidence="2">Uncharacterized protein</fullName>
    </submittedName>
</protein>
<keyword evidence="1" id="KW-1133">Transmembrane helix</keyword>